<dbReference type="Proteomes" id="UP001354971">
    <property type="component" value="Unassembled WGS sequence"/>
</dbReference>
<dbReference type="EMBL" id="JAZDRP010000006">
    <property type="protein sequence ID" value="MEE2526853.1"/>
    <property type="molecule type" value="Genomic_DNA"/>
</dbReference>
<feature type="transmembrane region" description="Helical" evidence="1">
    <location>
        <begin position="142"/>
        <end position="170"/>
    </location>
</feature>
<feature type="transmembrane region" description="Helical" evidence="1">
    <location>
        <begin position="43"/>
        <end position="65"/>
    </location>
</feature>
<feature type="chain" id="PRO_5047260046" description="DUF4386 domain-containing protein" evidence="2">
    <location>
        <begin position="28"/>
        <end position="273"/>
    </location>
</feature>
<keyword evidence="1" id="KW-0812">Transmembrane</keyword>
<evidence type="ECO:0000313" key="3">
    <source>
        <dbReference type="EMBL" id="MEE2526853.1"/>
    </source>
</evidence>
<keyword evidence="2" id="KW-0732">Signal</keyword>
<feature type="signal peptide" evidence="2">
    <location>
        <begin position="1"/>
        <end position="27"/>
    </location>
</feature>
<evidence type="ECO:0000313" key="4">
    <source>
        <dbReference type="Proteomes" id="UP001354971"/>
    </source>
</evidence>
<feature type="transmembrane region" description="Helical" evidence="1">
    <location>
        <begin position="111"/>
        <end position="130"/>
    </location>
</feature>
<evidence type="ECO:0000256" key="2">
    <source>
        <dbReference type="SAM" id="SignalP"/>
    </source>
</evidence>
<evidence type="ECO:0000256" key="1">
    <source>
        <dbReference type="SAM" id="Phobius"/>
    </source>
</evidence>
<keyword evidence="4" id="KW-1185">Reference proteome</keyword>
<proteinExistence type="predicted"/>
<keyword evidence="1" id="KW-0472">Membrane</keyword>
<evidence type="ECO:0008006" key="5">
    <source>
        <dbReference type="Google" id="ProtNLM"/>
    </source>
</evidence>
<protein>
    <recommendedName>
        <fullName evidence="5">DUF4386 domain-containing protein</fullName>
    </recommendedName>
</protein>
<feature type="transmembrane region" description="Helical" evidence="1">
    <location>
        <begin position="77"/>
        <end position="99"/>
    </location>
</feature>
<name>A0ABU7LSH8_9PROT</name>
<accession>A0ABU7LSH8</accession>
<sequence>MIKRTIVFTLKSAALWIVILMSSAAAAALLGMGSEVVNDNGPLGAGSAFLVVNGLHALVLAAIGARAAVRGWKLGALLGATLYLAQSFLLIIEAFYFASSVDTPAGQLIDSSLLSLAAAVGVGIAATFLWKPPEPDRHPGRGVRALVIPLSSVALLYPVFYFTAGFFIAWSVPEVRDFYGDGLDINIMNLLAFQVFRGMIWALLAQALVRNMKRGTLAAATIVGASFSILASAQLLYPNAFMPWEVRLPHLVEIGISNFVFGVIAGLVLGRKN</sequence>
<organism evidence="3 4">
    <name type="scientific">Hyphobacterium lacteum</name>
    <dbReference type="NCBI Taxonomy" id="3116575"/>
    <lineage>
        <taxon>Bacteria</taxon>
        <taxon>Pseudomonadati</taxon>
        <taxon>Pseudomonadota</taxon>
        <taxon>Alphaproteobacteria</taxon>
        <taxon>Maricaulales</taxon>
        <taxon>Maricaulaceae</taxon>
        <taxon>Hyphobacterium</taxon>
    </lineage>
</organism>
<feature type="transmembrane region" description="Helical" evidence="1">
    <location>
        <begin position="216"/>
        <end position="236"/>
    </location>
</feature>
<comment type="caution">
    <text evidence="3">The sequence shown here is derived from an EMBL/GenBank/DDBJ whole genome shotgun (WGS) entry which is preliminary data.</text>
</comment>
<feature type="transmembrane region" description="Helical" evidence="1">
    <location>
        <begin position="190"/>
        <end position="209"/>
    </location>
</feature>
<feature type="transmembrane region" description="Helical" evidence="1">
    <location>
        <begin position="248"/>
        <end position="269"/>
    </location>
</feature>
<reference evidence="3 4" key="1">
    <citation type="submission" date="2024-01" db="EMBL/GenBank/DDBJ databases">
        <title>Hyphobacterium bacterium isolated from marine sediment.</title>
        <authorList>
            <person name="Zhao S."/>
        </authorList>
    </citation>
    <scope>NUCLEOTIDE SEQUENCE [LARGE SCALE GENOMIC DNA]</scope>
    <source>
        <strain evidence="4">HN65</strain>
    </source>
</reference>
<keyword evidence="1" id="KW-1133">Transmembrane helix</keyword>
<gene>
    <name evidence="3" type="ORF">V0U79_10765</name>
</gene>
<dbReference type="RefSeq" id="WP_330199516.1">
    <property type="nucleotide sequence ID" value="NZ_JAZDRP010000006.1"/>
</dbReference>